<name>A0AA40AJI9_9PEZI</name>
<dbReference type="EMBL" id="JAUIRO010000004">
    <property type="protein sequence ID" value="KAK0716925.1"/>
    <property type="molecule type" value="Genomic_DNA"/>
</dbReference>
<dbReference type="PANTHER" id="PTHR33048:SF157">
    <property type="entry name" value="INTEGRAL MEMBRANE PROTEIN"/>
    <property type="match status" value="1"/>
</dbReference>
<dbReference type="GO" id="GO:0016020">
    <property type="term" value="C:membrane"/>
    <property type="evidence" value="ECO:0007669"/>
    <property type="project" value="UniProtKB-SubCell"/>
</dbReference>
<feature type="transmembrane region" description="Helical" evidence="7">
    <location>
        <begin position="186"/>
        <end position="211"/>
    </location>
</feature>
<dbReference type="RefSeq" id="XP_060295718.1">
    <property type="nucleotide sequence ID" value="XM_060447670.1"/>
</dbReference>
<keyword evidence="3 7" id="KW-1133">Transmembrane helix</keyword>
<keyword evidence="2 7" id="KW-0812">Transmembrane</keyword>
<evidence type="ECO:0000256" key="5">
    <source>
        <dbReference type="ARBA" id="ARBA00038359"/>
    </source>
</evidence>
<feature type="transmembrane region" description="Helical" evidence="7">
    <location>
        <begin position="138"/>
        <end position="161"/>
    </location>
</feature>
<keyword evidence="10" id="KW-1185">Reference proteome</keyword>
<comment type="subcellular location">
    <subcellularLocation>
        <location evidence="1">Membrane</location>
        <topology evidence="1">Multi-pass membrane protein</topology>
    </subcellularLocation>
</comment>
<sequence>MSPPQAYYQTPGHVIAAGAVLIVVDVVSVVMRFWARNRQKQGLRADDWLIIPATLLVVGIGSVMFYGVSQQALAHTLDIPADYAGGDMLGLVTAQTAATMRVQFAFTLMLPLALGCVKLSILFFYFRIFSTTTASKTHVFLTAVILLVALWTAAFFLATLFQCRLDLWAFFGSPADLDSHCPGTMFVDLSLCITNVVTDVVIFCIPAPLVWRLKLSTANKLTASAVFLLGSVTVIASLLRLVMTIQMVYLGFDPEADQILVITEYLYWGMVEAGTGILAACAPVFQVLFRKLPWASVLRSVKIMVRLGGSGSGKTSSPSFGSSSAANGNGNTNAHHYAKAASQQPILLKHTATVTVSHRGNNSNNKYYCQPQQAAVAGHWGASSDYSASVGSAYSGKPFPLELQAAAAPHVGSRRPLEDV</sequence>
<feature type="transmembrane region" description="Helical" evidence="7">
    <location>
        <begin position="223"/>
        <end position="245"/>
    </location>
</feature>
<protein>
    <recommendedName>
        <fullName evidence="8">Rhodopsin domain-containing protein</fullName>
    </recommendedName>
</protein>
<evidence type="ECO:0000256" key="3">
    <source>
        <dbReference type="ARBA" id="ARBA00022989"/>
    </source>
</evidence>
<evidence type="ECO:0000256" key="4">
    <source>
        <dbReference type="ARBA" id="ARBA00023136"/>
    </source>
</evidence>
<gene>
    <name evidence="9" type="ORF">B0T26DRAFT_853581</name>
</gene>
<evidence type="ECO:0000256" key="6">
    <source>
        <dbReference type="SAM" id="MobiDB-lite"/>
    </source>
</evidence>
<feature type="transmembrane region" description="Helical" evidence="7">
    <location>
        <begin position="265"/>
        <end position="289"/>
    </location>
</feature>
<feature type="transmembrane region" description="Helical" evidence="7">
    <location>
        <begin position="47"/>
        <end position="68"/>
    </location>
</feature>
<feature type="region of interest" description="Disordered" evidence="6">
    <location>
        <begin position="309"/>
        <end position="334"/>
    </location>
</feature>
<dbReference type="GeneID" id="85330940"/>
<dbReference type="InterPro" id="IPR049326">
    <property type="entry name" value="Rhodopsin_dom_fungi"/>
</dbReference>
<feature type="transmembrane region" description="Helical" evidence="7">
    <location>
        <begin position="104"/>
        <end position="126"/>
    </location>
</feature>
<evidence type="ECO:0000256" key="2">
    <source>
        <dbReference type="ARBA" id="ARBA00022692"/>
    </source>
</evidence>
<dbReference type="PANTHER" id="PTHR33048">
    <property type="entry name" value="PTH11-LIKE INTEGRAL MEMBRANE PROTEIN (AFU_ORTHOLOGUE AFUA_5G11245)"/>
    <property type="match status" value="1"/>
</dbReference>
<reference evidence="9" key="1">
    <citation type="submission" date="2023-06" db="EMBL/GenBank/DDBJ databases">
        <title>Genome-scale phylogeny and comparative genomics of the fungal order Sordariales.</title>
        <authorList>
            <consortium name="Lawrence Berkeley National Laboratory"/>
            <person name="Hensen N."/>
            <person name="Bonometti L."/>
            <person name="Westerberg I."/>
            <person name="Brannstrom I.O."/>
            <person name="Guillou S."/>
            <person name="Cros-Aarteil S."/>
            <person name="Calhoun S."/>
            <person name="Haridas S."/>
            <person name="Kuo A."/>
            <person name="Mondo S."/>
            <person name="Pangilinan J."/>
            <person name="Riley R."/>
            <person name="LaButti K."/>
            <person name="Andreopoulos B."/>
            <person name="Lipzen A."/>
            <person name="Chen C."/>
            <person name="Yanf M."/>
            <person name="Daum C."/>
            <person name="Ng V."/>
            <person name="Clum A."/>
            <person name="Steindorff A."/>
            <person name="Ohm R."/>
            <person name="Martin F."/>
            <person name="Silar P."/>
            <person name="Natvig D."/>
            <person name="Lalanne C."/>
            <person name="Gautier V."/>
            <person name="Ament-velasquez S.L."/>
            <person name="Kruys A."/>
            <person name="Hutchinson M.I."/>
            <person name="Powell A.J."/>
            <person name="Barry K."/>
            <person name="Miller A.N."/>
            <person name="Grigoriev I.V."/>
            <person name="Debuchy R."/>
            <person name="Gladieux P."/>
            <person name="Thoren M.H."/>
            <person name="Johannesson H."/>
        </authorList>
    </citation>
    <scope>NUCLEOTIDE SEQUENCE</scope>
    <source>
        <strain evidence="9">SMH2392-1A</strain>
    </source>
</reference>
<evidence type="ECO:0000313" key="9">
    <source>
        <dbReference type="EMBL" id="KAK0716925.1"/>
    </source>
</evidence>
<dbReference type="Pfam" id="PF20684">
    <property type="entry name" value="Fung_rhodopsin"/>
    <property type="match status" value="1"/>
</dbReference>
<dbReference type="Proteomes" id="UP001172101">
    <property type="component" value="Unassembled WGS sequence"/>
</dbReference>
<dbReference type="AlphaFoldDB" id="A0AA40AJI9"/>
<organism evidence="9 10">
    <name type="scientific">Lasiosphaeria miniovina</name>
    <dbReference type="NCBI Taxonomy" id="1954250"/>
    <lineage>
        <taxon>Eukaryota</taxon>
        <taxon>Fungi</taxon>
        <taxon>Dikarya</taxon>
        <taxon>Ascomycota</taxon>
        <taxon>Pezizomycotina</taxon>
        <taxon>Sordariomycetes</taxon>
        <taxon>Sordariomycetidae</taxon>
        <taxon>Sordariales</taxon>
        <taxon>Lasiosphaeriaceae</taxon>
        <taxon>Lasiosphaeria</taxon>
    </lineage>
</organism>
<proteinExistence type="inferred from homology"/>
<keyword evidence="4 7" id="KW-0472">Membrane</keyword>
<feature type="domain" description="Rhodopsin" evidence="8">
    <location>
        <begin position="31"/>
        <end position="291"/>
    </location>
</feature>
<comment type="caution">
    <text evidence="9">The sequence shown here is derived from an EMBL/GenBank/DDBJ whole genome shotgun (WGS) entry which is preliminary data.</text>
</comment>
<evidence type="ECO:0000313" key="10">
    <source>
        <dbReference type="Proteomes" id="UP001172101"/>
    </source>
</evidence>
<evidence type="ECO:0000259" key="8">
    <source>
        <dbReference type="Pfam" id="PF20684"/>
    </source>
</evidence>
<accession>A0AA40AJI9</accession>
<dbReference type="InterPro" id="IPR052337">
    <property type="entry name" value="SAT4-like"/>
</dbReference>
<feature type="transmembrane region" description="Helical" evidence="7">
    <location>
        <begin position="12"/>
        <end position="35"/>
    </location>
</feature>
<evidence type="ECO:0000256" key="7">
    <source>
        <dbReference type="SAM" id="Phobius"/>
    </source>
</evidence>
<feature type="compositionally biased region" description="Low complexity" evidence="6">
    <location>
        <begin position="313"/>
        <end position="334"/>
    </location>
</feature>
<comment type="similarity">
    <text evidence="5">Belongs to the SAT4 family.</text>
</comment>
<evidence type="ECO:0000256" key="1">
    <source>
        <dbReference type="ARBA" id="ARBA00004141"/>
    </source>
</evidence>